<dbReference type="Proteomes" id="UP001283361">
    <property type="component" value="Unassembled WGS sequence"/>
</dbReference>
<reference evidence="3" key="1">
    <citation type="journal article" date="2023" name="G3 (Bethesda)">
        <title>A reference genome for the long-term kleptoplast-retaining sea slug Elysia crispata morphotype clarki.</title>
        <authorList>
            <person name="Eastman K.E."/>
            <person name="Pendleton A.L."/>
            <person name="Shaikh M.A."/>
            <person name="Suttiyut T."/>
            <person name="Ogas R."/>
            <person name="Tomko P."/>
            <person name="Gavelis G."/>
            <person name="Widhalm J.R."/>
            <person name="Wisecaver J.H."/>
        </authorList>
    </citation>
    <scope>NUCLEOTIDE SEQUENCE</scope>
    <source>
        <strain evidence="3">ECLA1</strain>
    </source>
</reference>
<dbReference type="EMBL" id="JAWDGP010007172">
    <property type="protein sequence ID" value="KAK3728775.1"/>
    <property type="molecule type" value="Genomic_DNA"/>
</dbReference>
<feature type="compositionally biased region" description="Low complexity" evidence="2">
    <location>
        <begin position="42"/>
        <end position="54"/>
    </location>
</feature>
<feature type="coiled-coil region" evidence="1">
    <location>
        <begin position="260"/>
        <end position="294"/>
    </location>
</feature>
<feature type="region of interest" description="Disordered" evidence="2">
    <location>
        <begin position="303"/>
        <end position="410"/>
    </location>
</feature>
<sequence length="444" mass="50272">MAASVDHSRPVLKADQPEVTSDPDGKEPEPDAPSGSSRLSEPDISVSPSSSSTSRPDEEGARPTESSETSPSSRSGHGLKHQAKSTRTRARRSTAKKSPTRKVNSNSKHASKKTERKSSGNDAAIRKLNSSVTELYDNEQSGDNSHEEVETPGDDSVSAFLYNDDFEDDPAAILAAQMGQNTFGYMGALPVQNGQVSPERSKVIQEILRNFDLERVMSRYRGSTMYKNYSHSLKNTRFRSCLEEIMGREKAPFDDQKWNEKLMRKVMADMERRLDENERELEEAENRRILKLKLMGICSGDGWEEEEKRRHAQKPQKKTAAERKFEKRNKLARESVFRPSEDIETQMEILHRDDSHVKQRSHSNNSNNNNDETKENVDANPSPGKESDTDKPGSVDGSEDVQTEANCSKREVHHQLKKLFQEEDLRELYREAENLVRPSHVSKK</sequence>
<evidence type="ECO:0000256" key="1">
    <source>
        <dbReference type="SAM" id="Coils"/>
    </source>
</evidence>
<organism evidence="3 4">
    <name type="scientific">Elysia crispata</name>
    <name type="common">lettuce slug</name>
    <dbReference type="NCBI Taxonomy" id="231223"/>
    <lineage>
        <taxon>Eukaryota</taxon>
        <taxon>Metazoa</taxon>
        <taxon>Spiralia</taxon>
        <taxon>Lophotrochozoa</taxon>
        <taxon>Mollusca</taxon>
        <taxon>Gastropoda</taxon>
        <taxon>Heterobranchia</taxon>
        <taxon>Euthyneura</taxon>
        <taxon>Panpulmonata</taxon>
        <taxon>Sacoglossa</taxon>
        <taxon>Placobranchoidea</taxon>
        <taxon>Plakobranchidae</taxon>
        <taxon>Elysia</taxon>
    </lineage>
</organism>
<name>A0AAE0Y0N0_9GAST</name>
<keyword evidence="1" id="KW-0175">Coiled coil</keyword>
<evidence type="ECO:0000313" key="4">
    <source>
        <dbReference type="Proteomes" id="UP001283361"/>
    </source>
</evidence>
<feature type="compositionally biased region" description="Low complexity" evidence="2">
    <location>
        <begin position="63"/>
        <end position="75"/>
    </location>
</feature>
<feature type="compositionally biased region" description="Basic residues" evidence="2">
    <location>
        <begin position="77"/>
        <end position="100"/>
    </location>
</feature>
<keyword evidence="4" id="KW-1185">Reference proteome</keyword>
<feature type="region of interest" description="Disordered" evidence="2">
    <location>
        <begin position="1"/>
        <end position="158"/>
    </location>
</feature>
<accession>A0AAE0Y0N0</accession>
<feature type="compositionally biased region" description="Polar residues" evidence="2">
    <location>
        <begin position="128"/>
        <end position="143"/>
    </location>
</feature>
<evidence type="ECO:0000313" key="3">
    <source>
        <dbReference type="EMBL" id="KAK3728775.1"/>
    </source>
</evidence>
<feature type="compositionally biased region" description="Basic and acidic residues" evidence="2">
    <location>
        <begin position="319"/>
        <end position="341"/>
    </location>
</feature>
<gene>
    <name evidence="3" type="ORF">RRG08_013501</name>
</gene>
<dbReference type="AlphaFoldDB" id="A0AAE0Y0N0"/>
<protein>
    <submittedName>
        <fullName evidence="3">Uncharacterized protein</fullName>
    </submittedName>
</protein>
<evidence type="ECO:0000256" key="2">
    <source>
        <dbReference type="SAM" id="MobiDB-lite"/>
    </source>
</evidence>
<comment type="caution">
    <text evidence="3">The sequence shown here is derived from an EMBL/GenBank/DDBJ whole genome shotgun (WGS) entry which is preliminary data.</text>
</comment>
<proteinExistence type="predicted"/>